<evidence type="ECO:0000256" key="1">
    <source>
        <dbReference type="ARBA" id="ARBA00023015"/>
    </source>
</evidence>
<keyword evidence="1" id="KW-0805">Transcription regulation</keyword>
<dbReference type="InterPro" id="IPR051011">
    <property type="entry name" value="Metal_resp_trans_reg"/>
</dbReference>
<dbReference type="PANTHER" id="PTHR43132:SF6">
    <property type="entry name" value="HTH-TYPE TRANSCRIPTIONAL REPRESSOR CZRA"/>
    <property type="match status" value="1"/>
</dbReference>
<organism evidence="5 6">
    <name type="scientific">Candidatus Kutchimonas denitrificans</name>
    <dbReference type="NCBI Taxonomy" id="3056748"/>
    <lineage>
        <taxon>Bacteria</taxon>
        <taxon>Pseudomonadati</taxon>
        <taxon>Gemmatimonadota</taxon>
        <taxon>Gemmatimonadia</taxon>
        <taxon>Candidatus Palauibacterales</taxon>
        <taxon>Candidatus Palauibacteraceae</taxon>
        <taxon>Candidatus Kutchimonas</taxon>
    </lineage>
</organism>
<dbReference type="InterPro" id="IPR018334">
    <property type="entry name" value="ArsR_HTH"/>
</dbReference>
<dbReference type="InterPro" id="IPR036388">
    <property type="entry name" value="WH-like_DNA-bd_sf"/>
</dbReference>
<dbReference type="InterPro" id="IPR036390">
    <property type="entry name" value="WH_DNA-bd_sf"/>
</dbReference>
<reference evidence="5 6" key="1">
    <citation type="submission" date="2020-01" db="EMBL/GenBank/DDBJ databases">
        <title>Genomes assembled from Gulf of Kutch pelagic sediment metagenomes.</title>
        <authorList>
            <person name="Chandrashekar M."/>
            <person name="Mahajan M.S."/>
            <person name="Dave K.J."/>
            <person name="Vatsa P."/>
            <person name="Nathani N.M."/>
        </authorList>
    </citation>
    <scope>NUCLEOTIDE SEQUENCE [LARGE SCALE GENOMIC DNA]</scope>
    <source>
        <strain evidence="5">KS3-K002</strain>
    </source>
</reference>
<dbReference type="PROSITE" id="PS00846">
    <property type="entry name" value="HTH_ARSR_1"/>
    <property type="match status" value="1"/>
</dbReference>
<evidence type="ECO:0000256" key="2">
    <source>
        <dbReference type="ARBA" id="ARBA00023125"/>
    </source>
</evidence>
<dbReference type="InterPro" id="IPR011991">
    <property type="entry name" value="ArsR-like_HTH"/>
</dbReference>
<dbReference type="InterPro" id="IPR001845">
    <property type="entry name" value="HTH_ArsR_DNA-bd_dom"/>
</dbReference>
<dbReference type="Pfam" id="PF01022">
    <property type="entry name" value="HTH_5"/>
    <property type="match status" value="1"/>
</dbReference>
<dbReference type="GO" id="GO:0003700">
    <property type="term" value="F:DNA-binding transcription factor activity"/>
    <property type="evidence" value="ECO:0007669"/>
    <property type="project" value="InterPro"/>
</dbReference>
<dbReference type="NCBIfam" id="NF033788">
    <property type="entry name" value="HTH_metalloreg"/>
    <property type="match status" value="1"/>
</dbReference>
<gene>
    <name evidence="5" type="ORF">GWO12_06465</name>
</gene>
<dbReference type="Proteomes" id="UP000702544">
    <property type="component" value="Unassembled WGS sequence"/>
</dbReference>
<accession>A0AAE4ZAX5</accession>
<dbReference type="SUPFAM" id="SSF46785">
    <property type="entry name" value="Winged helix' DNA-binding domain"/>
    <property type="match status" value="1"/>
</dbReference>
<dbReference type="AlphaFoldDB" id="A0AAE4ZAX5"/>
<protein>
    <submittedName>
        <fullName evidence="5">Helix-turn-helix transcriptional regulator</fullName>
    </submittedName>
</protein>
<dbReference type="CDD" id="cd00090">
    <property type="entry name" value="HTH_ARSR"/>
    <property type="match status" value="1"/>
</dbReference>
<keyword evidence="2" id="KW-0238">DNA-binding</keyword>
<comment type="caution">
    <text evidence="5">The sequence shown here is derived from an EMBL/GenBank/DDBJ whole genome shotgun (WGS) entry which is preliminary data.</text>
</comment>
<proteinExistence type="predicted"/>
<evidence type="ECO:0000313" key="5">
    <source>
        <dbReference type="EMBL" id="NIR74741.1"/>
    </source>
</evidence>
<evidence type="ECO:0000313" key="6">
    <source>
        <dbReference type="Proteomes" id="UP000702544"/>
    </source>
</evidence>
<evidence type="ECO:0000256" key="3">
    <source>
        <dbReference type="ARBA" id="ARBA00023163"/>
    </source>
</evidence>
<dbReference type="EMBL" id="JAACAK010000047">
    <property type="protein sequence ID" value="NIR74741.1"/>
    <property type="molecule type" value="Genomic_DNA"/>
</dbReference>
<feature type="domain" description="HTH arsR-type" evidence="4">
    <location>
        <begin position="26"/>
        <end position="120"/>
    </location>
</feature>
<keyword evidence="3" id="KW-0804">Transcription</keyword>
<dbReference type="PROSITE" id="PS50987">
    <property type="entry name" value="HTH_ARSR_2"/>
    <property type="match status" value="1"/>
</dbReference>
<dbReference type="PRINTS" id="PR00778">
    <property type="entry name" value="HTHARSR"/>
</dbReference>
<dbReference type="GO" id="GO:0003677">
    <property type="term" value="F:DNA binding"/>
    <property type="evidence" value="ECO:0007669"/>
    <property type="project" value="UniProtKB-KW"/>
</dbReference>
<sequence length="121" mass="13407">MKHSSNVADPHLVDPDAVDDVRSRLCSEDELTLLTDTFQILANPTRLQIIAALAGRELCVGDLAAAVGASASAVSHHLRQLRQMRLVRHRRDGKLSYYALDDAHVAELFDLGLDHVREELE</sequence>
<dbReference type="Gene3D" id="1.10.10.10">
    <property type="entry name" value="Winged helix-like DNA-binding domain superfamily/Winged helix DNA-binding domain"/>
    <property type="match status" value="1"/>
</dbReference>
<name>A0AAE4ZAX5_9BACT</name>
<dbReference type="SMART" id="SM00418">
    <property type="entry name" value="HTH_ARSR"/>
    <property type="match status" value="1"/>
</dbReference>
<evidence type="ECO:0000259" key="4">
    <source>
        <dbReference type="PROSITE" id="PS50987"/>
    </source>
</evidence>
<dbReference type="PANTHER" id="PTHR43132">
    <property type="entry name" value="ARSENICAL RESISTANCE OPERON REPRESSOR ARSR-RELATED"/>
    <property type="match status" value="1"/>
</dbReference>